<reference evidence="3" key="1">
    <citation type="submission" date="2016-10" db="EMBL/GenBank/DDBJ databases">
        <authorList>
            <person name="Varghese N."/>
            <person name="Submissions S."/>
        </authorList>
    </citation>
    <scope>NUCLEOTIDE SEQUENCE [LARGE SCALE GENOMIC DNA]</scope>
    <source>
        <strain evidence="3">DSM 22329</strain>
    </source>
</reference>
<dbReference type="RefSeq" id="WP_157692992.1">
    <property type="nucleotide sequence ID" value="NZ_LT629711.1"/>
</dbReference>
<feature type="transmembrane region" description="Helical" evidence="1">
    <location>
        <begin position="66"/>
        <end position="82"/>
    </location>
</feature>
<dbReference type="AlphaFoldDB" id="A0A1H0RZC4"/>
<keyword evidence="1" id="KW-0812">Transmembrane</keyword>
<keyword evidence="1" id="KW-1133">Transmembrane helix</keyword>
<evidence type="ECO:0000256" key="1">
    <source>
        <dbReference type="SAM" id="Phobius"/>
    </source>
</evidence>
<evidence type="ECO:0000313" key="2">
    <source>
        <dbReference type="EMBL" id="SDP34727.1"/>
    </source>
</evidence>
<proteinExistence type="predicted"/>
<dbReference type="EMBL" id="LT629711">
    <property type="protein sequence ID" value="SDP34727.1"/>
    <property type="molecule type" value="Genomic_DNA"/>
</dbReference>
<dbReference type="OrthoDB" id="5194592at2"/>
<evidence type="ECO:0000313" key="3">
    <source>
        <dbReference type="Proteomes" id="UP000199077"/>
    </source>
</evidence>
<accession>A0A1H0RZC4</accession>
<protein>
    <submittedName>
        <fullName evidence="2">Uncharacterized protein</fullName>
    </submittedName>
</protein>
<dbReference type="Proteomes" id="UP000199077">
    <property type="component" value="Chromosome I"/>
</dbReference>
<name>A0A1H0RZC4_9MICO</name>
<gene>
    <name evidence="2" type="ORF">SAMN04489867_2142</name>
</gene>
<feature type="transmembrane region" description="Helical" evidence="1">
    <location>
        <begin position="89"/>
        <end position="109"/>
    </location>
</feature>
<organism evidence="2 3">
    <name type="scientific">Pedococcus dokdonensis</name>
    <dbReference type="NCBI Taxonomy" id="443156"/>
    <lineage>
        <taxon>Bacteria</taxon>
        <taxon>Bacillati</taxon>
        <taxon>Actinomycetota</taxon>
        <taxon>Actinomycetes</taxon>
        <taxon>Micrococcales</taxon>
        <taxon>Intrasporangiaceae</taxon>
        <taxon>Pedococcus</taxon>
    </lineage>
</organism>
<sequence length="163" mass="17566">MSEPLRDGGPHPGYAVWDRPVVASGRALVLAMLVLLVCDVVGGVIAAVQGIDTLPHAWGFDTESTVPLPMALVQLAFAWVASRNWKTRYPMIAAVVLSVVCLASMLFGLFDGDLRGSVASNGWSSATVLWSFVLFPVNGVVGVLAAARARQLRRLRRLRRLRG</sequence>
<dbReference type="STRING" id="443156.SAMN04489867_2142"/>
<keyword evidence="1" id="KW-0472">Membrane</keyword>
<keyword evidence="3" id="KW-1185">Reference proteome</keyword>
<feature type="transmembrane region" description="Helical" evidence="1">
    <location>
        <begin position="129"/>
        <end position="149"/>
    </location>
</feature>
<feature type="transmembrane region" description="Helical" evidence="1">
    <location>
        <begin position="27"/>
        <end position="46"/>
    </location>
</feature>